<dbReference type="GO" id="GO:0046983">
    <property type="term" value="F:protein dimerization activity"/>
    <property type="evidence" value="ECO:0007669"/>
    <property type="project" value="InterPro"/>
</dbReference>
<comment type="subcellular location">
    <subcellularLocation>
        <location evidence="1">Nucleus</location>
    </subcellularLocation>
</comment>
<evidence type="ECO:0000256" key="4">
    <source>
        <dbReference type="ARBA" id="ARBA00023163"/>
    </source>
</evidence>
<dbReference type="eggNOG" id="KOG0014">
    <property type="taxonomic scope" value="Eukaryota"/>
</dbReference>
<dbReference type="EMBL" id="KB870812">
    <property type="protein sequence ID" value="EOA15024.1"/>
    <property type="molecule type" value="Genomic_DNA"/>
</dbReference>
<dbReference type="InterPro" id="IPR002100">
    <property type="entry name" value="TF_MADSbox"/>
</dbReference>
<keyword evidence="4" id="KW-0804">Transcription</keyword>
<keyword evidence="2" id="KW-0805">Transcription regulation</keyword>
<evidence type="ECO:0000256" key="2">
    <source>
        <dbReference type="ARBA" id="ARBA00023015"/>
    </source>
</evidence>
<keyword evidence="6" id="KW-0175">Coiled coil</keyword>
<sequence length="259" mass="30578">MFHPQFHNSSRTIFKKAYELSVLCAIEVCVIYYGPDGQLKTWPKEKEKVKDIALRYKEARKRKKSLNLHEFLEKEKDKDKDKVTTNLKKKNVKYPHWYPKFDHYSPQQLSQLIQSLERTLSKLQERLRVVEAKKQRNNTNLVHPNQHLNPENFSLYMYNHDDAILSQPPFNASHANLLSNYQNHLMKQELYDFGQNMCMDNITNTNFHHPCYSNTQGYAPLLSQKELNGFDQNMVLMSNITNNNGLSNTVPHEFYPNEL</sequence>
<dbReference type="Gene3D" id="3.40.1810.10">
    <property type="entry name" value="Transcription factor, MADS-box"/>
    <property type="match status" value="1"/>
</dbReference>
<evidence type="ECO:0000256" key="3">
    <source>
        <dbReference type="ARBA" id="ARBA00023125"/>
    </source>
</evidence>
<evidence type="ECO:0000256" key="1">
    <source>
        <dbReference type="ARBA" id="ARBA00004123"/>
    </source>
</evidence>
<dbReference type="GO" id="GO:0003677">
    <property type="term" value="F:DNA binding"/>
    <property type="evidence" value="ECO:0007669"/>
    <property type="project" value="UniProtKB-KW"/>
</dbReference>
<evidence type="ECO:0000259" key="7">
    <source>
        <dbReference type="PROSITE" id="PS50066"/>
    </source>
</evidence>
<accession>R0GEA3</accession>
<evidence type="ECO:0000256" key="5">
    <source>
        <dbReference type="ARBA" id="ARBA00023242"/>
    </source>
</evidence>
<name>R0GEA3_9BRAS</name>
<evidence type="ECO:0000313" key="8">
    <source>
        <dbReference type="EMBL" id="EOA15024.1"/>
    </source>
</evidence>
<dbReference type="SUPFAM" id="SSF55455">
    <property type="entry name" value="SRF-like"/>
    <property type="match status" value="1"/>
</dbReference>
<keyword evidence="3" id="KW-0238">DNA-binding</keyword>
<feature type="domain" description="MADS-box" evidence="7">
    <location>
        <begin position="6"/>
        <end position="46"/>
    </location>
</feature>
<protein>
    <recommendedName>
        <fullName evidence="7">MADS-box domain-containing protein</fullName>
    </recommendedName>
</protein>
<dbReference type="PROSITE" id="PS50066">
    <property type="entry name" value="MADS_BOX_2"/>
    <property type="match status" value="1"/>
</dbReference>
<dbReference type="InterPro" id="IPR036879">
    <property type="entry name" value="TF_MADSbox_sf"/>
</dbReference>
<keyword evidence="5" id="KW-0539">Nucleus</keyword>
<proteinExistence type="predicted"/>
<dbReference type="AlphaFoldDB" id="R0GEA3"/>
<organism evidence="8 9">
    <name type="scientific">Capsella rubella</name>
    <dbReference type="NCBI Taxonomy" id="81985"/>
    <lineage>
        <taxon>Eukaryota</taxon>
        <taxon>Viridiplantae</taxon>
        <taxon>Streptophyta</taxon>
        <taxon>Embryophyta</taxon>
        <taxon>Tracheophyta</taxon>
        <taxon>Spermatophyta</taxon>
        <taxon>Magnoliopsida</taxon>
        <taxon>eudicotyledons</taxon>
        <taxon>Gunneridae</taxon>
        <taxon>Pentapetalae</taxon>
        <taxon>rosids</taxon>
        <taxon>malvids</taxon>
        <taxon>Brassicales</taxon>
        <taxon>Brassicaceae</taxon>
        <taxon>Camelineae</taxon>
        <taxon>Capsella</taxon>
    </lineage>
</organism>
<gene>
    <name evidence="8" type="ORF">CARUB_v10028378mg</name>
</gene>
<feature type="non-terminal residue" evidence="8">
    <location>
        <position position="259"/>
    </location>
</feature>
<evidence type="ECO:0000256" key="6">
    <source>
        <dbReference type="SAM" id="Coils"/>
    </source>
</evidence>
<reference evidence="9" key="1">
    <citation type="journal article" date="2013" name="Nat. Genet.">
        <title>The Capsella rubella genome and the genomic consequences of rapid mating system evolution.</title>
        <authorList>
            <person name="Slotte T."/>
            <person name="Hazzouri K.M."/>
            <person name="Agren J.A."/>
            <person name="Koenig D."/>
            <person name="Maumus F."/>
            <person name="Guo Y.L."/>
            <person name="Steige K."/>
            <person name="Platts A.E."/>
            <person name="Escobar J.S."/>
            <person name="Newman L.K."/>
            <person name="Wang W."/>
            <person name="Mandakova T."/>
            <person name="Vello E."/>
            <person name="Smith L.M."/>
            <person name="Henz S.R."/>
            <person name="Steffen J."/>
            <person name="Takuno S."/>
            <person name="Brandvain Y."/>
            <person name="Coop G."/>
            <person name="Andolfatto P."/>
            <person name="Hu T.T."/>
            <person name="Blanchette M."/>
            <person name="Clark R.M."/>
            <person name="Quesneville H."/>
            <person name="Nordborg M."/>
            <person name="Gaut B.S."/>
            <person name="Lysak M.A."/>
            <person name="Jenkins J."/>
            <person name="Grimwood J."/>
            <person name="Chapman J."/>
            <person name="Prochnik S."/>
            <person name="Shu S."/>
            <person name="Rokhsar D."/>
            <person name="Schmutz J."/>
            <person name="Weigel D."/>
            <person name="Wright S.I."/>
        </authorList>
    </citation>
    <scope>NUCLEOTIDE SEQUENCE [LARGE SCALE GENOMIC DNA]</scope>
    <source>
        <strain evidence="9">cv. Monte Gargano</strain>
    </source>
</reference>
<dbReference type="Proteomes" id="UP000029121">
    <property type="component" value="Unassembled WGS sequence"/>
</dbReference>
<keyword evidence="9" id="KW-1185">Reference proteome</keyword>
<dbReference type="GO" id="GO:0005634">
    <property type="term" value="C:nucleus"/>
    <property type="evidence" value="ECO:0007669"/>
    <property type="project" value="UniProtKB-SubCell"/>
</dbReference>
<evidence type="ECO:0000313" key="9">
    <source>
        <dbReference type="Proteomes" id="UP000029121"/>
    </source>
</evidence>
<feature type="coiled-coil region" evidence="6">
    <location>
        <begin position="113"/>
        <end position="140"/>
    </location>
</feature>
<dbReference type="Pfam" id="PF00319">
    <property type="entry name" value="SRF-TF"/>
    <property type="match status" value="1"/>
</dbReference>
<dbReference type="STRING" id="81985.R0GEA3"/>